<keyword evidence="2" id="KW-1185">Reference proteome</keyword>
<reference evidence="2" key="1">
    <citation type="journal article" date="2022" name="Mol. Ecol. Resour.">
        <title>The genomes of chicory, endive, great burdock and yacon provide insights into Asteraceae palaeo-polyploidization history and plant inulin production.</title>
        <authorList>
            <person name="Fan W."/>
            <person name="Wang S."/>
            <person name="Wang H."/>
            <person name="Wang A."/>
            <person name="Jiang F."/>
            <person name="Liu H."/>
            <person name="Zhao H."/>
            <person name="Xu D."/>
            <person name="Zhang Y."/>
        </authorList>
    </citation>
    <scope>NUCLEOTIDE SEQUENCE [LARGE SCALE GENOMIC DNA]</scope>
    <source>
        <strain evidence="2">cv. Yunnan</strain>
    </source>
</reference>
<organism evidence="1 2">
    <name type="scientific">Smallanthus sonchifolius</name>
    <dbReference type="NCBI Taxonomy" id="185202"/>
    <lineage>
        <taxon>Eukaryota</taxon>
        <taxon>Viridiplantae</taxon>
        <taxon>Streptophyta</taxon>
        <taxon>Embryophyta</taxon>
        <taxon>Tracheophyta</taxon>
        <taxon>Spermatophyta</taxon>
        <taxon>Magnoliopsida</taxon>
        <taxon>eudicotyledons</taxon>
        <taxon>Gunneridae</taxon>
        <taxon>Pentapetalae</taxon>
        <taxon>asterids</taxon>
        <taxon>campanulids</taxon>
        <taxon>Asterales</taxon>
        <taxon>Asteraceae</taxon>
        <taxon>Asteroideae</taxon>
        <taxon>Heliantheae alliance</taxon>
        <taxon>Millerieae</taxon>
        <taxon>Smallanthus</taxon>
    </lineage>
</organism>
<name>A0ACB9HTY6_9ASTR</name>
<dbReference type="EMBL" id="CM042028">
    <property type="protein sequence ID" value="KAI3798936.1"/>
    <property type="molecule type" value="Genomic_DNA"/>
</dbReference>
<evidence type="ECO:0000313" key="2">
    <source>
        <dbReference type="Proteomes" id="UP001056120"/>
    </source>
</evidence>
<evidence type="ECO:0000313" key="1">
    <source>
        <dbReference type="EMBL" id="KAI3798936.1"/>
    </source>
</evidence>
<dbReference type="Proteomes" id="UP001056120">
    <property type="component" value="Linkage Group LG11"/>
</dbReference>
<proteinExistence type="predicted"/>
<comment type="caution">
    <text evidence="1">The sequence shown here is derived from an EMBL/GenBank/DDBJ whole genome shotgun (WGS) entry which is preliminary data.</text>
</comment>
<gene>
    <name evidence="1" type="ORF">L1987_34221</name>
</gene>
<protein>
    <submittedName>
        <fullName evidence="1">Uncharacterized protein</fullName>
    </submittedName>
</protein>
<reference evidence="1 2" key="2">
    <citation type="journal article" date="2022" name="Mol. Ecol. Resour.">
        <title>The genomes of chicory, endive, great burdock and yacon provide insights into Asteraceae paleo-polyploidization history and plant inulin production.</title>
        <authorList>
            <person name="Fan W."/>
            <person name="Wang S."/>
            <person name="Wang H."/>
            <person name="Wang A."/>
            <person name="Jiang F."/>
            <person name="Liu H."/>
            <person name="Zhao H."/>
            <person name="Xu D."/>
            <person name="Zhang Y."/>
        </authorList>
    </citation>
    <scope>NUCLEOTIDE SEQUENCE [LARGE SCALE GENOMIC DNA]</scope>
    <source>
        <strain evidence="2">cv. Yunnan</strain>
        <tissue evidence="1">Leaves</tissue>
    </source>
</reference>
<accession>A0ACB9HTY6</accession>
<sequence>MRVKLSQTITDIVRGPVLKIPDYQTKTKIKFPFSLTREEITSEGFERSRIRRNRSREKTKGTTTRSLERRTTGIAELKTGDINYERKR</sequence>